<gene>
    <name evidence="2" type="ORF">B0T16DRAFT_392794</name>
</gene>
<dbReference type="AlphaFoldDB" id="A0AA39Y402"/>
<sequence length="642" mass="72737">MLSANVSLTPFPNPCTNSHFQPPIYEFSDFKFTKTFFRDDVDIGAYDSYNGTIDFRLSDIANNYTLFCNWGYQEWPYDETNKWEGDNCVTSNGEAPPDGSRILTLLNLDKENLMRNNKSLSSPIKIAQFWYCDIVNGSYPEAYQARAEISLDLTCPSSGLRSKPETCTIKTQLPVRIKAQWLPRGTSYPNTPKLAQRPSPSVTPKGLDPPPARDCTDVSFAYPDWYLHDFTYVYPTVANDPETARLNFTISSRVTGARVRCYWGKAFGVTYRDLKVGDYYMWPSCDPEATGADPFQSQTVYTMGYNRDSRTLKVEQEWICGDTSGRYSTKFAAEPKFQAGVGNFPNESQARIPLYCSGTICTADPMLIEGRLTKPVHFTPAQLPGPEGANTPHCLFNSDLRPRTWTIEHFLWQTTTLSMHPRDGIDYLWPYPWNRTLQVTIRNAATGVHASCTFTHASLDGETDTWWPCYRLEPHAPPVQRIVETYIQFSARTGQLAINQTWYCNDTQVATPYEITAYGRTPSFRGLACGNSNSTWVNAPCPYVPFWGPIGTACDFTYSAKWCTLGDRDGNGEALWSWYCDDKDRERPIVFNGTWNGYLPLNCSYGDGIYCRFSQGVKEVGVTPTVTHFVSDRLIPDRVPHW</sequence>
<reference evidence="2" key="1">
    <citation type="submission" date="2023-06" db="EMBL/GenBank/DDBJ databases">
        <title>Genome-scale phylogeny and comparative genomics of the fungal order Sordariales.</title>
        <authorList>
            <consortium name="Lawrence Berkeley National Laboratory"/>
            <person name="Hensen N."/>
            <person name="Bonometti L."/>
            <person name="Westerberg I."/>
            <person name="Brannstrom I.O."/>
            <person name="Guillou S."/>
            <person name="Cros-Aarteil S."/>
            <person name="Calhoun S."/>
            <person name="Haridas S."/>
            <person name="Kuo A."/>
            <person name="Mondo S."/>
            <person name="Pangilinan J."/>
            <person name="Riley R."/>
            <person name="Labutti K."/>
            <person name="Andreopoulos B."/>
            <person name="Lipzen A."/>
            <person name="Chen C."/>
            <person name="Yanf M."/>
            <person name="Daum C."/>
            <person name="Ng V."/>
            <person name="Clum A."/>
            <person name="Steindorff A."/>
            <person name="Ohm R."/>
            <person name="Martin F."/>
            <person name="Silar P."/>
            <person name="Natvig D."/>
            <person name="Lalanne C."/>
            <person name="Gautier V."/>
            <person name="Ament-Velasquez S.L."/>
            <person name="Kruys A."/>
            <person name="Hutchinson M.I."/>
            <person name="Powell A.J."/>
            <person name="Barry K."/>
            <person name="Miller A.N."/>
            <person name="Grigoriev I.V."/>
            <person name="Debuchy R."/>
            <person name="Gladieux P."/>
            <person name="Thoren M.H."/>
            <person name="Johannesson H."/>
        </authorList>
    </citation>
    <scope>NUCLEOTIDE SEQUENCE</scope>
    <source>
        <strain evidence="2">SMH2532-1</strain>
    </source>
</reference>
<organism evidence="2 3">
    <name type="scientific">Cercophora newfieldiana</name>
    <dbReference type="NCBI Taxonomy" id="92897"/>
    <lineage>
        <taxon>Eukaryota</taxon>
        <taxon>Fungi</taxon>
        <taxon>Dikarya</taxon>
        <taxon>Ascomycota</taxon>
        <taxon>Pezizomycotina</taxon>
        <taxon>Sordariomycetes</taxon>
        <taxon>Sordariomycetidae</taxon>
        <taxon>Sordariales</taxon>
        <taxon>Lasiosphaeriaceae</taxon>
        <taxon>Cercophora</taxon>
    </lineage>
</organism>
<keyword evidence="3" id="KW-1185">Reference proteome</keyword>
<evidence type="ECO:0000313" key="3">
    <source>
        <dbReference type="Proteomes" id="UP001174936"/>
    </source>
</evidence>
<feature type="region of interest" description="Disordered" evidence="1">
    <location>
        <begin position="184"/>
        <end position="210"/>
    </location>
</feature>
<proteinExistence type="predicted"/>
<evidence type="ECO:0000313" key="2">
    <source>
        <dbReference type="EMBL" id="KAK0644442.1"/>
    </source>
</evidence>
<protein>
    <submittedName>
        <fullName evidence="2">Uncharacterized protein</fullName>
    </submittedName>
</protein>
<dbReference type="EMBL" id="JAULSV010000005">
    <property type="protein sequence ID" value="KAK0644442.1"/>
    <property type="molecule type" value="Genomic_DNA"/>
</dbReference>
<name>A0AA39Y402_9PEZI</name>
<accession>A0AA39Y402</accession>
<dbReference type="Proteomes" id="UP001174936">
    <property type="component" value="Unassembled WGS sequence"/>
</dbReference>
<evidence type="ECO:0000256" key="1">
    <source>
        <dbReference type="SAM" id="MobiDB-lite"/>
    </source>
</evidence>
<comment type="caution">
    <text evidence="2">The sequence shown here is derived from an EMBL/GenBank/DDBJ whole genome shotgun (WGS) entry which is preliminary data.</text>
</comment>